<dbReference type="EMBL" id="CCKQ01009469">
    <property type="protein sequence ID" value="CDW80958.1"/>
    <property type="molecule type" value="Genomic_DNA"/>
</dbReference>
<dbReference type="PANTHER" id="PTHR28663">
    <property type="entry name" value="COILED-COIL DOMAIN-CONTAINING PROTEIN 173"/>
    <property type="match status" value="1"/>
</dbReference>
<dbReference type="OrthoDB" id="331765at2759"/>
<proteinExistence type="predicted"/>
<dbReference type="InterPro" id="IPR043597">
    <property type="entry name" value="TPH_dom"/>
</dbReference>
<keyword evidence="6" id="KW-1185">Reference proteome</keyword>
<accession>A0A078AJI8</accession>
<sequence>MSLKSGPGSKAGLSAGRLGSGTLLRDTAAQNLTSKNGGFGNQTVKTNASAASNNKNTAVITYDELERIRQQCSIGSVSQYEQELRNKDRLELQDKSKARVQNWPNTIEALRKKKDEERIRRLEEEEIERRKVDALEYELQVQARLQAIERANKHMHDAQDQVKAFHSKMMMCDTMQEREMQLALRKKKQEIDRQVQKQWEELERMKMDEYDDKMRQKLLDEYEKKMANQKVINDQLHAFKMKCIKRMQDEILEGELIRRQVEEELERERQREHERRLRQIDQAENFKKTNIEMIAAQAEEKKRELEEEKRIEEYAKKREALDQLRKDKEESKFAEKQQTRQKMIDKQAETLRSIKNREDEILSKQVAEAEEKAMRLYEEQERRKLQMKDAIERSRKQQIDKRQNEKFQENMEQKEFSEFWKIRNEELAIAEQQEKEEERIRAEELKSFHRRQMDLKQRKVEEQFKQELEETTRAQALLDQQEKQFYSYAEQCVKEWQNNGKNVKPLILELKNYKKQII</sequence>
<feature type="region of interest" description="Disordered" evidence="3">
    <location>
        <begin position="26"/>
        <end position="52"/>
    </location>
</feature>
<gene>
    <name evidence="5" type="primary">Contig5280.g5659</name>
    <name evidence="5" type="ORF">STYLEM_9964</name>
</gene>
<keyword evidence="1 2" id="KW-0175">Coiled coil</keyword>
<evidence type="ECO:0000256" key="3">
    <source>
        <dbReference type="SAM" id="MobiDB-lite"/>
    </source>
</evidence>
<feature type="compositionally biased region" description="Polar residues" evidence="3">
    <location>
        <begin position="28"/>
        <end position="44"/>
    </location>
</feature>
<dbReference type="Pfam" id="PF13868">
    <property type="entry name" value="TPH"/>
    <property type="match status" value="1"/>
</dbReference>
<evidence type="ECO:0000259" key="4">
    <source>
        <dbReference type="Pfam" id="PF13868"/>
    </source>
</evidence>
<dbReference type="InterPro" id="IPR039986">
    <property type="entry name" value="CFAP210"/>
</dbReference>
<dbReference type="Proteomes" id="UP000039865">
    <property type="component" value="Unassembled WGS sequence"/>
</dbReference>
<feature type="domain" description="Trichohyalin-plectin-homology" evidence="4">
    <location>
        <begin position="156"/>
        <end position="499"/>
    </location>
</feature>
<dbReference type="InParanoid" id="A0A078AJI8"/>
<dbReference type="OMA" id="NWGNTID"/>
<evidence type="ECO:0000313" key="5">
    <source>
        <dbReference type="EMBL" id="CDW80958.1"/>
    </source>
</evidence>
<feature type="coiled-coil region" evidence="2">
    <location>
        <begin position="288"/>
        <end position="397"/>
    </location>
</feature>
<reference evidence="5 6" key="1">
    <citation type="submission" date="2014-06" db="EMBL/GenBank/DDBJ databases">
        <authorList>
            <person name="Swart Estienne"/>
        </authorList>
    </citation>
    <scope>NUCLEOTIDE SEQUENCE [LARGE SCALE GENOMIC DNA]</scope>
    <source>
        <strain evidence="5 6">130c</strain>
    </source>
</reference>
<evidence type="ECO:0000256" key="2">
    <source>
        <dbReference type="SAM" id="Coils"/>
    </source>
</evidence>
<feature type="region of interest" description="Disordered" evidence="3">
    <location>
        <begin position="1"/>
        <end position="20"/>
    </location>
</feature>
<dbReference type="PANTHER" id="PTHR28663:SF1">
    <property type="entry name" value="CILIA- AND FLAGELLA- ASSOCIATED PROTEIN 210"/>
    <property type="match status" value="1"/>
</dbReference>
<evidence type="ECO:0000256" key="1">
    <source>
        <dbReference type="ARBA" id="ARBA00023054"/>
    </source>
</evidence>
<protein>
    <recommendedName>
        <fullName evidence="4">Trichohyalin-plectin-homology domain-containing protein</fullName>
    </recommendedName>
</protein>
<evidence type="ECO:0000313" key="6">
    <source>
        <dbReference type="Proteomes" id="UP000039865"/>
    </source>
</evidence>
<name>A0A078AJI8_STYLE</name>
<organism evidence="5 6">
    <name type="scientific">Stylonychia lemnae</name>
    <name type="common">Ciliate</name>
    <dbReference type="NCBI Taxonomy" id="5949"/>
    <lineage>
        <taxon>Eukaryota</taxon>
        <taxon>Sar</taxon>
        <taxon>Alveolata</taxon>
        <taxon>Ciliophora</taxon>
        <taxon>Intramacronucleata</taxon>
        <taxon>Spirotrichea</taxon>
        <taxon>Stichotrichia</taxon>
        <taxon>Sporadotrichida</taxon>
        <taxon>Oxytrichidae</taxon>
        <taxon>Stylonychinae</taxon>
        <taxon>Stylonychia</taxon>
    </lineage>
</organism>
<dbReference type="AlphaFoldDB" id="A0A078AJI8"/>